<dbReference type="Pfam" id="PF25246">
    <property type="entry name" value="Nodulin_N"/>
    <property type="match status" value="1"/>
</dbReference>
<evidence type="ECO:0000313" key="3">
    <source>
        <dbReference type="Proteomes" id="UP001489004"/>
    </source>
</evidence>
<evidence type="ECO:0000259" key="1">
    <source>
        <dbReference type="Pfam" id="PF25246"/>
    </source>
</evidence>
<reference evidence="2 3" key="1">
    <citation type="journal article" date="2024" name="Nat. Commun.">
        <title>Phylogenomics reveals the evolutionary origins of lichenization in chlorophyte algae.</title>
        <authorList>
            <person name="Puginier C."/>
            <person name="Libourel C."/>
            <person name="Otte J."/>
            <person name="Skaloud P."/>
            <person name="Haon M."/>
            <person name="Grisel S."/>
            <person name="Petersen M."/>
            <person name="Berrin J.G."/>
            <person name="Delaux P.M."/>
            <person name="Dal Grande F."/>
            <person name="Keller J."/>
        </authorList>
    </citation>
    <scope>NUCLEOTIDE SEQUENCE [LARGE SCALE GENOMIC DNA]</scope>
    <source>
        <strain evidence="2 3">SAG 2043</strain>
    </source>
</reference>
<comment type="caution">
    <text evidence="2">The sequence shown here is derived from an EMBL/GenBank/DDBJ whole genome shotgun (WGS) entry which is preliminary data.</text>
</comment>
<proteinExistence type="predicted"/>
<dbReference type="GO" id="GO:0003697">
    <property type="term" value="F:single-stranded DNA binding"/>
    <property type="evidence" value="ECO:0007669"/>
    <property type="project" value="InterPro"/>
</dbReference>
<evidence type="ECO:0000313" key="2">
    <source>
        <dbReference type="EMBL" id="KAK9811830.1"/>
    </source>
</evidence>
<organism evidence="2 3">
    <name type="scientific">[Myrmecia] bisecta</name>
    <dbReference type="NCBI Taxonomy" id="41462"/>
    <lineage>
        <taxon>Eukaryota</taxon>
        <taxon>Viridiplantae</taxon>
        <taxon>Chlorophyta</taxon>
        <taxon>core chlorophytes</taxon>
        <taxon>Trebouxiophyceae</taxon>
        <taxon>Trebouxiales</taxon>
        <taxon>Trebouxiaceae</taxon>
        <taxon>Myrmecia</taxon>
    </lineage>
</organism>
<accession>A0AAW1PPZ0</accession>
<dbReference type="InterPro" id="IPR039325">
    <property type="entry name" value="NDX"/>
</dbReference>
<dbReference type="PANTHER" id="PTHR35743:SF1">
    <property type="entry name" value="NODULIN HOMEOBOX"/>
    <property type="match status" value="1"/>
</dbReference>
<protein>
    <recommendedName>
        <fullName evidence="1">Nodulin homeobox N-terminal domain-containing protein</fullName>
    </recommendedName>
</protein>
<name>A0AAW1PPZ0_9CHLO</name>
<dbReference type="PANTHER" id="PTHR35743">
    <property type="entry name" value="NODULIN HOMEOBOX"/>
    <property type="match status" value="1"/>
</dbReference>
<dbReference type="EMBL" id="JALJOR010000009">
    <property type="protein sequence ID" value="KAK9811830.1"/>
    <property type="molecule type" value="Genomic_DNA"/>
</dbReference>
<feature type="domain" description="Nodulin homeobox N-terminal" evidence="1">
    <location>
        <begin position="47"/>
        <end position="575"/>
    </location>
</feature>
<dbReference type="AlphaFoldDB" id="A0AAW1PPZ0"/>
<sequence length="622" mass="68008">MESHKIHGLSERQVRLARHEAAVREHSKILDVFKCVERLYATTLTARSVKHNNTLQISRHSYQGGIKDSVDVERLTNALPLHLLACLLAQQPSGDAEGGWAEEVTPTELTPTHWAEYQARGLGLLGKLCQLAEQTPALRSRLEQNTALQDQIVDLVTMVLLTMAGPEAEASVVAAAEGAPRIQEALRRAALVQAALETLICGLQPSADLGLMRVSWQGLCKRLFAHPRLPLFLDAAFDAVRTLLRMVRAALLPSPQQATPKQIYDLATYAGISMEYLASLCACPLFYYRMVLHDASCAAPLRLIVSGLQLHDPPLAPSPVRDPQLTSTASAKGSSELLSARSMALLLMLCQYDETPFLDQVGSAEHPESRRLCKAATERILEYAGGVLTRPPVADVPVALVGEGQMSINALHMTETLADDGNVRKTAMEWLAAPLAQLLLMEREAFQSAWCGGEETVAQHANDFINGHPFPISSISATAISRAEGVRQIAVGFGLVSGYPQTSRQSPAHKAHKEQHHVCLMALERSIALYRCLGTLDYYNADVSDPELQDYFAKLLVNAVQSSAYAKAHGGAAMQRVIERLRDLQAFMERVLQVASSELSPEVVYSILPDEETDLWPAICIK</sequence>
<dbReference type="Proteomes" id="UP001489004">
    <property type="component" value="Unassembled WGS sequence"/>
</dbReference>
<gene>
    <name evidence="2" type="ORF">WJX72_010937</name>
</gene>
<keyword evidence="3" id="KW-1185">Reference proteome</keyword>
<dbReference type="InterPro" id="IPR057287">
    <property type="entry name" value="Ndx_N"/>
</dbReference>